<dbReference type="GO" id="GO:0003735">
    <property type="term" value="F:structural constituent of ribosome"/>
    <property type="evidence" value="ECO:0007669"/>
    <property type="project" value="InterPro"/>
</dbReference>
<keyword evidence="3" id="KW-0687">Ribonucleoprotein</keyword>
<dbReference type="RefSeq" id="XP_034301288.1">
    <property type="nucleotide sequence ID" value="XM_034445397.2"/>
</dbReference>
<sequence>MSTTKMRHFRFVSRTVFVKNNNIEKGLQVVNRMMKDGSITAAIRKNREYMKPCEERSLVDRMRAKRIYGEGMSKKVDFLMRKSRTNPHPR</sequence>
<protein>
    <recommendedName>
        <fullName evidence="6">28S ribosomal protein S21, mitochondrial</fullName>
    </recommendedName>
</protein>
<dbReference type="GeneID" id="109620633"/>
<evidence type="ECO:0000256" key="1">
    <source>
        <dbReference type="ARBA" id="ARBA00006640"/>
    </source>
</evidence>
<dbReference type="OMA" id="MRHAQFL"/>
<dbReference type="OrthoDB" id="2501249at2759"/>
<evidence type="ECO:0000256" key="3">
    <source>
        <dbReference type="ARBA" id="ARBA00023274"/>
    </source>
</evidence>
<dbReference type="EnsemblMetazoa" id="G27154.1">
    <property type="protein sequence ID" value="G27154.1:cds"/>
    <property type="gene ID" value="G27154"/>
</dbReference>
<keyword evidence="5" id="KW-1185">Reference proteome</keyword>
<dbReference type="NCBIfam" id="TIGR00030">
    <property type="entry name" value="S21p"/>
    <property type="match status" value="1"/>
</dbReference>
<dbReference type="InterPro" id="IPR001911">
    <property type="entry name" value="Ribosomal_bS21"/>
</dbReference>
<dbReference type="GO" id="GO:1990904">
    <property type="term" value="C:ribonucleoprotein complex"/>
    <property type="evidence" value="ECO:0007669"/>
    <property type="project" value="UniProtKB-KW"/>
</dbReference>
<evidence type="ECO:0000313" key="4">
    <source>
        <dbReference type="EnsemblMetazoa" id="G27154.1:cds"/>
    </source>
</evidence>
<evidence type="ECO:0008006" key="6">
    <source>
        <dbReference type="Google" id="ProtNLM"/>
    </source>
</evidence>
<dbReference type="Pfam" id="PF01165">
    <property type="entry name" value="Ribosomal_S21"/>
    <property type="match status" value="1"/>
</dbReference>
<accession>A0A8W8LAQ4</accession>
<dbReference type="Proteomes" id="UP000005408">
    <property type="component" value="Unassembled WGS sequence"/>
</dbReference>
<keyword evidence="2" id="KW-0689">Ribosomal protein</keyword>
<reference evidence="4" key="1">
    <citation type="submission" date="2022-08" db="UniProtKB">
        <authorList>
            <consortium name="EnsemblMetazoa"/>
        </authorList>
    </citation>
    <scope>IDENTIFICATION</scope>
    <source>
        <strain evidence="4">05x7-T-G4-1.051#20</strain>
    </source>
</reference>
<dbReference type="AlphaFoldDB" id="A0A8W8LAQ4"/>
<evidence type="ECO:0000313" key="5">
    <source>
        <dbReference type="Proteomes" id="UP000005408"/>
    </source>
</evidence>
<comment type="similarity">
    <text evidence="1">Belongs to the bacterial ribosomal protein bS21 family.</text>
</comment>
<evidence type="ECO:0000256" key="2">
    <source>
        <dbReference type="ARBA" id="ARBA00022980"/>
    </source>
</evidence>
<organism evidence="4 5">
    <name type="scientific">Magallana gigas</name>
    <name type="common">Pacific oyster</name>
    <name type="synonym">Crassostrea gigas</name>
    <dbReference type="NCBI Taxonomy" id="29159"/>
    <lineage>
        <taxon>Eukaryota</taxon>
        <taxon>Metazoa</taxon>
        <taxon>Spiralia</taxon>
        <taxon>Lophotrochozoa</taxon>
        <taxon>Mollusca</taxon>
        <taxon>Bivalvia</taxon>
        <taxon>Autobranchia</taxon>
        <taxon>Pteriomorphia</taxon>
        <taxon>Ostreida</taxon>
        <taxon>Ostreoidea</taxon>
        <taxon>Ostreidae</taxon>
        <taxon>Magallana</taxon>
    </lineage>
</organism>
<name>A0A8W8LAQ4_MAGGI</name>
<dbReference type="GO" id="GO:0005840">
    <property type="term" value="C:ribosome"/>
    <property type="evidence" value="ECO:0007669"/>
    <property type="project" value="UniProtKB-KW"/>
</dbReference>
<proteinExistence type="inferred from homology"/>
<dbReference type="KEGG" id="crg:109620633"/>
<dbReference type="GO" id="GO:0006412">
    <property type="term" value="P:translation"/>
    <property type="evidence" value="ECO:0007669"/>
    <property type="project" value="InterPro"/>
</dbReference>